<comment type="domain">
    <text evidence="1">The CKK domain binds microtubules.</text>
</comment>
<dbReference type="Pfam" id="PF08683">
    <property type="entry name" value="CAMSAP_CKK"/>
    <property type="match status" value="1"/>
</dbReference>
<dbReference type="EMBL" id="JARKIK010000078">
    <property type="protein sequence ID" value="KAK8726895.1"/>
    <property type="molecule type" value="Genomic_DNA"/>
</dbReference>
<dbReference type="InterPro" id="IPR038209">
    <property type="entry name" value="CKK_dom_sf"/>
</dbReference>
<feature type="compositionally biased region" description="Polar residues" evidence="3">
    <location>
        <begin position="239"/>
        <end position="264"/>
    </location>
</feature>
<feature type="compositionally biased region" description="Acidic residues" evidence="3">
    <location>
        <begin position="896"/>
        <end position="907"/>
    </location>
</feature>
<protein>
    <recommendedName>
        <fullName evidence="4">CKK domain-containing protein</fullName>
    </recommendedName>
</protein>
<comment type="caution">
    <text evidence="5">The sequence shown here is derived from an EMBL/GenBank/DDBJ whole genome shotgun (WGS) entry which is preliminary data.</text>
</comment>
<feature type="compositionally biased region" description="Polar residues" evidence="3">
    <location>
        <begin position="163"/>
        <end position="182"/>
    </location>
</feature>
<feature type="compositionally biased region" description="Low complexity" evidence="3">
    <location>
        <begin position="752"/>
        <end position="786"/>
    </location>
</feature>
<dbReference type="PANTHER" id="PTHR21595:SF0">
    <property type="entry name" value="PATRONIN"/>
    <property type="match status" value="1"/>
</dbReference>
<keyword evidence="2" id="KW-0175">Coiled coil</keyword>
<dbReference type="Gene3D" id="3.10.20.360">
    <property type="entry name" value="CKK domain"/>
    <property type="match status" value="1"/>
</dbReference>
<dbReference type="InterPro" id="IPR011033">
    <property type="entry name" value="PRC_barrel-like_sf"/>
</dbReference>
<feature type="compositionally biased region" description="Basic and acidic residues" evidence="3">
    <location>
        <begin position="183"/>
        <end position="192"/>
    </location>
</feature>
<feature type="region of interest" description="Disordered" evidence="3">
    <location>
        <begin position="1"/>
        <end position="146"/>
    </location>
</feature>
<feature type="compositionally biased region" description="Gly residues" evidence="3">
    <location>
        <begin position="42"/>
        <end position="64"/>
    </location>
</feature>
<feature type="coiled-coil region" evidence="2">
    <location>
        <begin position="461"/>
        <end position="495"/>
    </location>
</feature>
<dbReference type="GO" id="GO:0031175">
    <property type="term" value="P:neuron projection development"/>
    <property type="evidence" value="ECO:0007669"/>
    <property type="project" value="InterPro"/>
</dbReference>
<sequence>MKVIPDLRASLSPSSAHSTASYSSARSSSHSQQRSPYSTLRGRGGGKSPSSGGSGSGSGTGTGTGLRRQQSLTERDRLRRDRVSVHEGMKPAGAPSVRRSHSMNLNDMADIRSRIEQRTERSENAPSSYNSDYGGRDSSMSDGQEGDFVVQRSRGLATLSDMMRTQSPRPSQELETSYSSRSTTKEKYNMDSKEEELGERSRGLGRRGSFNNSHPDLPAAGMPSRYEERPHGRSRSRRNSISAEDSQLTIENFGGSQDNLNYISRNPDKEPFVHTGRRESSNVEGSQLRDSREGSARPESRNSRDRSIERRLDLHRGSIEELDNRLVDKLEREALEREKRDSSQYTSKERLIVRDPRKISVEAVDSGSESDASFDREKQMVKATSFAELSKLKEQLPGGINIIYMQSDKDDSSRRSSKSSEKKTTFAALPNQTTWKQQSAQSHSDDNKSISDENMEPQVMASELHNVRLKLEEKRRRIEAEKRKMEQAMNKQRQKLGKEAFMQAVVKGDIGTDVTSLSRRWLEGENQAEELRTPDLDTMDYDQYHQSLTQMTDSLTEIQSDIQRLSHQQQQIQSLMHNGMNPPSNQAIHQAPAHGQFYLHDQQGSPVRRMWGQQPGSDGYASMSPATRRAQWGPARPMMPQSDYMMAGQHPNYYPGYQMSHPAQMPPLSQVNTQPQMGSTGQGFMLHGQPQSLPPQAMYQNGQGFYSPEHQFRGYPPNAQTYGSSDHQRQMGQTPPFRLHGEGTGGDGWGPGADSRGPGSLRSSAQSSPSRQPPQRQQKSPSPTRQTSVSHAPVAAPPPDDMEPQSVSFINSTDEQHSENQKDDASDKLKRLSISSGSKTYRISHEPGSPTRPSLGVKTFRVPTKKGTPIYDDVDLPQPAPPQRSRTPPYHQDTGGLDDDDEDDDEIDIKAEPLQEGPKGDKGFYISFESNSGPRKPKPQLRNKKMSRKNSSPSTPATTPSREDLPVVPGRYYEPPPGLSPDPPSSSHGKPSVRLRNKPPGGSRPRPKTMAGSSVSDTTDGELTPSRGKKGSSQNIAGDYPSTTRTLDRGHTGRRPTSVIGYSSITRGDGRKTSLYGSQGDGLNYGEDYRVHEARRPSLALEGSGSRLRRGSASSYNNVGSSGGYKKYRSTGNLSGQSEHDSLVYHMSEDSGLGRATPPRRAPSPGMARHLPSPSGPGSLPPGLFSKRRQGGFDDAASDISSTASSTMDYYGPKLFKQPTAKSNRTIILNAVEYCVFPGMVNQTAKHRVLEEIARSESKHFLVLFRDSGCQFRAIYSFNPETEEVCKLYGTGPKQVNDRMFDKFFKYNSGGKCFSQIHTKHLTVTIDAFTIHNSLWQGKRVNLPSKKDMTLVI</sequence>
<dbReference type="InterPro" id="IPR031372">
    <property type="entry name" value="CAMSAP_CC1"/>
</dbReference>
<feature type="compositionally biased region" description="Low complexity" evidence="3">
    <location>
        <begin position="1100"/>
        <end position="1120"/>
    </location>
</feature>
<dbReference type="GO" id="GO:0051011">
    <property type="term" value="F:microtubule minus-end binding"/>
    <property type="evidence" value="ECO:0007669"/>
    <property type="project" value="TreeGrafter"/>
</dbReference>
<dbReference type="GO" id="GO:0036449">
    <property type="term" value="C:microtubule minus-end"/>
    <property type="evidence" value="ECO:0007669"/>
    <property type="project" value="TreeGrafter"/>
</dbReference>
<feature type="domain" description="CKK" evidence="4">
    <location>
        <begin position="1212"/>
        <end position="1346"/>
    </location>
</feature>
<dbReference type="SMART" id="SM01051">
    <property type="entry name" value="CAMSAP_CKK"/>
    <property type="match status" value="1"/>
</dbReference>
<gene>
    <name evidence="5" type="ORF">OTU49_010116</name>
</gene>
<feature type="compositionally biased region" description="Low complexity" evidence="3">
    <location>
        <begin position="951"/>
        <end position="960"/>
    </location>
</feature>
<dbReference type="InterPro" id="IPR014797">
    <property type="entry name" value="CKK_CAMSAP"/>
</dbReference>
<feature type="compositionally biased region" description="Pro residues" evidence="3">
    <location>
        <begin position="974"/>
        <end position="984"/>
    </location>
</feature>
<feature type="region of interest" description="Disordered" evidence="3">
    <location>
        <begin position="405"/>
        <end position="452"/>
    </location>
</feature>
<proteinExistence type="inferred from homology"/>
<feature type="compositionally biased region" description="Gly residues" evidence="3">
    <location>
        <begin position="742"/>
        <end position="751"/>
    </location>
</feature>
<dbReference type="GO" id="GO:0031122">
    <property type="term" value="P:cytoplasmic microtubule organization"/>
    <property type="evidence" value="ECO:0007669"/>
    <property type="project" value="TreeGrafter"/>
</dbReference>
<feature type="compositionally biased region" description="Basic and acidic residues" evidence="3">
    <location>
        <begin position="1138"/>
        <end position="1149"/>
    </location>
</feature>
<dbReference type="GO" id="GO:0030507">
    <property type="term" value="F:spectrin binding"/>
    <property type="evidence" value="ECO:0007669"/>
    <property type="project" value="InterPro"/>
</dbReference>
<feature type="region of interest" description="Disordered" evidence="3">
    <location>
        <begin position="160"/>
        <end position="309"/>
    </location>
</feature>
<comment type="similarity">
    <text evidence="1">Belongs to the CAMSAP1 family.</text>
</comment>
<organism evidence="5 6">
    <name type="scientific">Cherax quadricarinatus</name>
    <name type="common">Australian red claw crayfish</name>
    <dbReference type="NCBI Taxonomy" id="27406"/>
    <lineage>
        <taxon>Eukaryota</taxon>
        <taxon>Metazoa</taxon>
        <taxon>Ecdysozoa</taxon>
        <taxon>Arthropoda</taxon>
        <taxon>Crustacea</taxon>
        <taxon>Multicrustacea</taxon>
        <taxon>Malacostraca</taxon>
        <taxon>Eumalacostraca</taxon>
        <taxon>Eucarida</taxon>
        <taxon>Decapoda</taxon>
        <taxon>Pleocyemata</taxon>
        <taxon>Astacidea</taxon>
        <taxon>Parastacoidea</taxon>
        <taxon>Parastacidae</taxon>
        <taxon>Cherax</taxon>
    </lineage>
</organism>
<dbReference type="SUPFAM" id="SSF50346">
    <property type="entry name" value="PRC-barrel domain"/>
    <property type="match status" value="1"/>
</dbReference>
<name>A0AAW0WHW9_CHEQU</name>
<evidence type="ECO:0000256" key="3">
    <source>
        <dbReference type="SAM" id="MobiDB-lite"/>
    </source>
</evidence>
<dbReference type="GO" id="GO:0007026">
    <property type="term" value="P:negative regulation of microtubule depolymerization"/>
    <property type="evidence" value="ECO:0007669"/>
    <property type="project" value="TreeGrafter"/>
</dbReference>
<feature type="compositionally biased region" description="Basic and acidic residues" evidence="3">
    <location>
        <begin position="407"/>
        <end position="424"/>
    </location>
</feature>
<feature type="compositionally biased region" description="Basic and acidic residues" evidence="3">
    <location>
        <begin position="908"/>
        <end position="922"/>
    </location>
</feature>
<dbReference type="InterPro" id="IPR032940">
    <property type="entry name" value="CAMSAP"/>
</dbReference>
<dbReference type="PANTHER" id="PTHR21595">
    <property type="entry name" value="PATRONIN"/>
    <property type="match status" value="1"/>
</dbReference>
<feature type="compositionally biased region" description="Polar residues" evidence="3">
    <location>
        <begin position="430"/>
        <end position="442"/>
    </location>
</feature>
<feature type="compositionally biased region" description="Polar residues" evidence="3">
    <location>
        <begin position="718"/>
        <end position="733"/>
    </location>
</feature>
<keyword evidence="1" id="KW-0493">Microtubule</keyword>
<feature type="compositionally biased region" description="Low complexity" evidence="3">
    <location>
        <begin position="7"/>
        <end position="39"/>
    </location>
</feature>
<dbReference type="Proteomes" id="UP001445076">
    <property type="component" value="Unassembled WGS sequence"/>
</dbReference>
<evidence type="ECO:0000256" key="2">
    <source>
        <dbReference type="SAM" id="Coils"/>
    </source>
</evidence>
<feature type="region of interest" description="Disordered" evidence="3">
    <location>
        <begin position="1100"/>
        <end position="1200"/>
    </location>
</feature>
<feature type="compositionally biased region" description="Basic and acidic residues" evidence="3">
    <location>
        <begin position="814"/>
        <end position="830"/>
    </location>
</feature>
<feature type="region of interest" description="Disordered" evidence="3">
    <location>
        <begin position="673"/>
        <end position="1083"/>
    </location>
</feature>
<evidence type="ECO:0000259" key="4">
    <source>
        <dbReference type="PROSITE" id="PS51508"/>
    </source>
</evidence>
<keyword evidence="6" id="KW-1185">Reference proteome</keyword>
<feature type="compositionally biased region" description="Basic and acidic residues" evidence="3">
    <location>
        <begin position="73"/>
        <end position="89"/>
    </location>
</feature>
<feature type="compositionally biased region" description="Basic and acidic residues" evidence="3">
    <location>
        <begin position="109"/>
        <end position="123"/>
    </location>
</feature>
<feature type="compositionally biased region" description="Polar residues" evidence="3">
    <location>
        <begin position="1031"/>
        <end position="1045"/>
    </location>
</feature>
<evidence type="ECO:0000313" key="6">
    <source>
        <dbReference type="Proteomes" id="UP001445076"/>
    </source>
</evidence>
<reference evidence="5 6" key="1">
    <citation type="journal article" date="2024" name="BMC Genomics">
        <title>Genome assembly of redclaw crayfish (Cherax quadricarinatus) provides insights into its immune adaptation and hypoxia tolerance.</title>
        <authorList>
            <person name="Liu Z."/>
            <person name="Zheng J."/>
            <person name="Li H."/>
            <person name="Fang K."/>
            <person name="Wang S."/>
            <person name="He J."/>
            <person name="Zhou D."/>
            <person name="Weng S."/>
            <person name="Chi M."/>
            <person name="Gu Z."/>
            <person name="He J."/>
            <person name="Li F."/>
            <person name="Wang M."/>
        </authorList>
    </citation>
    <scope>NUCLEOTIDE SEQUENCE [LARGE SCALE GENOMIC DNA]</scope>
    <source>
        <strain evidence="5">ZL_2023a</strain>
    </source>
</reference>
<feature type="compositionally biased region" description="Low complexity" evidence="3">
    <location>
        <begin position="1171"/>
        <end position="1184"/>
    </location>
</feature>
<dbReference type="PROSITE" id="PS51508">
    <property type="entry name" value="CKK"/>
    <property type="match status" value="1"/>
</dbReference>
<evidence type="ECO:0000256" key="1">
    <source>
        <dbReference type="PROSITE-ProRule" id="PRU00841"/>
    </source>
</evidence>
<evidence type="ECO:0000313" key="5">
    <source>
        <dbReference type="EMBL" id="KAK8726895.1"/>
    </source>
</evidence>
<accession>A0AAW0WHW9</accession>
<feature type="region of interest" description="Disordered" evidence="3">
    <location>
        <begin position="614"/>
        <end position="635"/>
    </location>
</feature>
<feature type="compositionally biased region" description="Basic and acidic residues" evidence="3">
    <location>
        <begin position="266"/>
        <end position="309"/>
    </location>
</feature>
<feature type="compositionally biased region" description="Basic residues" evidence="3">
    <location>
        <begin position="935"/>
        <end position="948"/>
    </location>
</feature>
<dbReference type="FunFam" id="3.10.20.360:FF:000002">
    <property type="entry name" value="Patronin, isoform M"/>
    <property type="match status" value="1"/>
</dbReference>
<dbReference type="GO" id="GO:0005516">
    <property type="term" value="F:calmodulin binding"/>
    <property type="evidence" value="ECO:0007669"/>
    <property type="project" value="InterPro"/>
</dbReference>
<dbReference type="Pfam" id="PF17095">
    <property type="entry name" value="CAMSAP_CC1"/>
    <property type="match status" value="1"/>
</dbReference>